<feature type="transmembrane region" description="Helical" evidence="6">
    <location>
        <begin position="153"/>
        <end position="176"/>
    </location>
</feature>
<accession>A0ABU8MPJ1</accession>
<feature type="transmembrane region" description="Helical" evidence="6">
    <location>
        <begin position="49"/>
        <end position="69"/>
    </location>
</feature>
<dbReference type="InterPro" id="IPR001694">
    <property type="entry name" value="NADH_UbQ_OxRdtase_su1/FPO"/>
</dbReference>
<dbReference type="PANTHER" id="PTHR11432">
    <property type="entry name" value="NADH DEHYDROGENASE SUBUNIT 1"/>
    <property type="match status" value="1"/>
</dbReference>
<evidence type="ECO:0000256" key="1">
    <source>
        <dbReference type="ARBA" id="ARBA00004141"/>
    </source>
</evidence>
<dbReference type="Pfam" id="PF00146">
    <property type="entry name" value="NADHdh"/>
    <property type="match status" value="1"/>
</dbReference>
<feature type="chain" id="PRO_5047181592" evidence="7">
    <location>
        <begin position="22"/>
        <end position="296"/>
    </location>
</feature>
<name>A0ABU8MPJ1_9PSEU</name>
<sequence length="296" mass="30463">MLAPALVLVAGLAAVVGSAVAGDGPATPLVETARLLRTQRRRTPADDPALARTGLTVLPVAAVLALAVVPLGDAAPVDLDVGIVWFNAMEVLAWFAVWVAGWGPNAVTSLAGGYRMLPLGLAYELPHMLAIITPAIAAGSLSPGAVAAAQHDLWYAVWMPVAFLLYLLSVAAMAFWGPFAAPLGRDLAGGAAAEHAGLDRLLLHAGRWMLLVAGAAMAVPLFLGGGAPPPITGPDPFPGLPALWFAVKLVVVLGLLLVLRRAVPVLRMARFATLAWTVLIPLAVAQALVVTLVVLA</sequence>
<keyword evidence="2 5" id="KW-0812">Transmembrane</keyword>
<evidence type="ECO:0000256" key="6">
    <source>
        <dbReference type="SAM" id="Phobius"/>
    </source>
</evidence>
<proteinExistence type="inferred from homology"/>
<evidence type="ECO:0000256" key="3">
    <source>
        <dbReference type="ARBA" id="ARBA00022989"/>
    </source>
</evidence>
<dbReference type="EMBL" id="JBBEGN010000007">
    <property type="protein sequence ID" value="MEJ2869236.1"/>
    <property type="molecule type" value="Genomic_DNA"/>
</dbReference>
<dbReference type="PANTHER" id="PTHR11432:SF20">
    <property type="entry name" value="NADH-UBIQUINONE OXIDOREDUCTASE CHAIN 1"/>
    <property type="match status" value="1"/>
</dbReference>
<evidence type="ECO:0000256" key="2">
    <source>
        <dbReference type="ARBA" id="ARBA00022692"/>
    </source>
</evidence>
<keyword evidence="7" id="KW-0732">Signal</keyword>
<protein>
    <submittedName>
        <fullName evidence="8">NADH-quinone oxidoreductase subunit H</fullName>
        <ecNumber evidence="8">1.6.5.9</ecNumber>
    </submittedName>
</protein>
<gene>
    <name evidence="8" type="ORF">WCD74_15785</name>
</gene>
<evidence type="ECO:0000256" key="4">
    <source>
        <dbReference type="ARBA" id="ARBA00023136"/>
    </source>
</evidence>
<evidence type="ECO:0000313" key="8">
    <source>
        <dbReference type="EMBL" id="MEJ2869236.1"/>
    </source>
</evidence>
<feature type="transmembrane region" description="Helical" evidence="6">
    <location>
        <begin position="81"/>
        <end position="100"/>
    </location>
</feature>
<dbReference type="RefSeq" id="WP_337695816.1">
    <property type="nucleotide sequence ID" value="NZ_JBBEGN010000007.1"/>
</dbReference>
<keyword evidence="5" id="KW-0520">NAD</keyword>
<evidence type="ECO:0000256" key="5">
    <source>
        <dbReference type="RuleBase" id="RU000471"/>
    </source>
</evidence>
<dbReference type="Proteomes" id="UP001385809">
    <property type="component" value="Unassembled WGS sequence"/>
</dbReference>
<keyword evidence="8" id="KW-0560">Oxidoreductase</keyword>
<comment type="subcellular location">
    <subcellularLocation>
        <location evidence="5">Cell membrane</location>
        <topology evidence="5">Multi-pass membrane protein</topology>
    </subcellularLocation>
    <subcellularLocation>
        <location evidence="1">Membrane</location>
        <topology evidence="1">Multi-pass membrane protein</topology>
    </subcellularLocation>
</comment>
<reference evidence="8 9" key="1">
    <citation type="submission" date="2024-03" db="EMBL/GenBank/DDBJ databases">
        <title>Actinomycetospora sp. OC33-EN08, a novel actinomycete isolated from wild orchid (Aerides multiflora).</title>
        <authorList>
            <person name="Suriyachadkun C."/>
        </authorList>
    </citation>
    <scope>NUCLEOTIDE SEQUENCE [LARGE SCALE GENOMIC DNA]</scope>
    <source>
        <strain evidence="8 9">OC33-EN08</strain>
    </source>
</reference>
<feature type="transmembrane region" description="Helical" evidence="6">
    <location>
        <begin position="208"/>
        <end position="227"/>
    </location>
</feature>
<feature type="transmembrane region" description="Helical" evidence="6">
    <location>
        <begin position="239"/>
        <end position="259"/>
    </location>
</feature>
<keyword evidence="4 6" id="KW-0472">Membrane</keyword>
<evidence type="ECO:0000313" key="9">
    <source>
        <dbReference type="Proteomes" id="UP001385809"/>
    </source>
</evidence>
<dbReference type="EC" id="1.6.5.9" evidence="8"/>
<keyword evidence="9" id="KW-1185">Reference proteome</keyword>
<evidence type="ECO:0000256" key="7">
    <source>
        <dbReference type="SAM" id="SignalP"/>
    </source>
</evidence>
<dbReference type="GO" id="GO:0050136">
    <property type="term" value="F:NADH dehydrogenase (quinone) (non-electrogenic) activity"/>
    <property type="evidence" value="ECO:0007669"/>
    <property type="project" value="UniProtKB-EC"/>
</dbReference>
<feature type="signal peptide" evidence="7">
    <location>
        <begin position="1"/>
        <end position="21"/>
    </location>
</feature>
<organism evidence="8 9">
    <name type="scientific">Actinomycetospora aurantiaca</name>
    <dbReference type="NCBI Taxonomy" id="3129233"/>
    <lineage>
        <taxon>Bacteria</taxon>
        <taxon>Bacillati</taxon>
        <taxon>Actinomycetota</taxon>
        <taxon>Actinomycetes</taxon>
        <taxon>Pseudonocardiales</taxon>
        <taxon>Pseudonocardiaceae</taxon>
        <taxon>Actinomycetospora</taxon>
    </lineage>
</organism>
<comment type="caution">
    <text evidence="8">The sequence shown here is derived from an EMBL/GenBank/DDBJ whole genome shotgun (WGS) entry which is preliminary data.</text>
</comment>
<keyword evidence="3 6" id="KW-1133">Transmembrane helix</keyword>
<comment type="similarity">
    <text evidence="5">Belongs to the complex I subunit 1 family.</text>
</comment>
<feature type="transmembrane region" description="Helical" evidence="6">
    <location>
        <begin position="271"/>
        <end position="295"/>
    </location>
</feature>